<dbReference type="InterPro" id="IPR006461">
    <property type="entry name" value="PLAC_motif_containing"/>
</dbReference>
<dbReference type="NCBIfam" id="TIGR01571">
    <property type="entry name" value="A_thal_Cys_rich"/>
    <property type="match status" value="1"/>
</dbReference>
<sequence length="184" mass="20827">MHPPDAGYPYPPPSAPGVYSTPPVTSVYPPPFQSPQSWSTGLFDCTSDCTNCVVTLFCPCITFGRIAEILDRGSAPCGLSGALYALLQYLTWFHWVYSCTYRTKMRAQYSLADAPCSDCLVHCCCEQCALCQEYRELNNRDFDMFIVQFVHIRFSFELHARSMRHVSTSLRTLSSEEKPRTYGK</sequence>
<organism evidence="1 2">
    <name type="scientific">Zingiber officinale</name>
    <name type="common">Ginger</name>
    <name type="synonym">Amomum zingiber</name>
    <dbReference type="NCBI Taxonomy" id="94328"/>
    <lineage>
        <taxon>Eukaryota</taxon>
        <taxon>Viridiplantae</taxon>
        <taxon>Streptophyta</taxon>
        <taxon>Embryophyta</taxon>
        <taxon>Tracheophyta</taxon>
        <taxon>Spermatophyta</taxon>
        <taxon>Magnoliopsida</taxon>
        <taxon>Liliopsida</taxon>
        <taxon>Zingiberales</taxon>
        <taxon>Zingiberaceae</taxon>
        <taxon>Zingiber</taxon>
    </lineage>
</organism>
<dbReference type="Proteomes" id="UP000734854">
    <property type="component" value="Unassembled WGS sequence"/>
</dbReference>
<comment type="caution">
    <text evidence="1">The sequence shown here is derived from an EMBL/GenBank/DDBJ whole genome shotgun (WGS) entry which is preliminary data.</text>
</comment>
<evidence type="ECO:0000313" key="2">
    <source>
        <dbReference type="Proteomes" id="UP000734854"/>
    </source>
</evidence>
<proteinExistence type="predicted"/>
<gene>
    <name evidence="1" type="ORF">ZIOFF_073973</name>
</gene>
<reference evidence="1 2" key="1">
    <citation type="submission" date="2020-08" db="EMBL/GenBank/DDBJ databases">
        <title>Plant Genome Project.</title>
        <authorList>
            <person name="Zhang R.-G."/>
        </authorList>
    </citation>
    <scope>NUCLEOTIDE SEQUENCE [LARGE SCALE GENOMIC DNA]</scope>
    <source>
        <tissue evidence="1">Rhizome</tissue>
    </source>
</reference>
<accession>A0A8J5C6R1</accession>
<evidence type="ECO:0000313" key="1">
    <source>
        <dbReference type="EMBL" id="KAG6469267.1"/>
    </source>
</evidence>
<name>A0A8J5C6R1_ZINOF</name>
<keyword evidence="2" id="KW-1185">Reference proteome</keyword>
<dbReference type="PANTHER" id="PTHR15907">
    <property type="entry name" value="DUF614 FAMILY PROTEIN-RELATED"/>
    <property type="match status" value="1"/>
</dbReference>
<dbReference type="EMBL" id="JACMSC010000022">
    <property type="protein sequence ID" value="KAG6469267.1"/>
    <property type="molecule type" value="Genomic_DNA"/>
</dbReference>
<protein>
    <recommendedName>
        <fullName evidence="3">Cell number regulator 10</fullName>
    </recommendedName>
</protein>
<dbReference type="AlphaFoldDB" id="A0A8J5C6R1"/>
<dbReference type="Pfam" id="PF04749">
    <property type="entry name" value="PLAC8"/>
    <property type="match status" value="1"/>
</dbReference>
<evidence type="ECO:0008006" key="3">
    <source>
        <dbReference type="Google" id="ProtNLM"/>
    </source>
</evidence>